<organism evidence="1 2">
    <name type="scientific">Pseudomonas graminis</name>
    <dbReference type="NCBI Taxonomy" id="158627"/>
    <lineage>
        <taxon>Bacteria</taxon>
        <taxon>Pseudomonadati</taxon>
        <taxon>Pseudomonadota</taxon>
        <taxon>Gammaproteobacteria</taxon>
        <taxon>Pseudomonadales</taxon>
        <taxon>Pseudomonadaceae</taxon>
        <taxon>Pseudomonas</taxon>
    </lineage>
</organism>
<evidence type="ECO:0000313" key="1">
    <source>
        <dbReference type="EMBL" id="OCX24259.1"/>
    </source>
</evidence>
<dbReference type="Proteomes" id="UP000095143">
    <property type="component" value="Unassembled WGS sequence"/>
</dbReference>
<gene>
    <name evidence="1" type="ORF">BBI10_05480</name>
</gene>
<protein>
    <submittedName>
        <fullName evidence="1">Uncharacterized protein</fullName>
    </submittedName>
</protein>
<evidence type="ECO:0000313" key="2">
    <source>
        <dbReference type="Proteomes" id="UP000095143"/>
    </source>
</evidence>
<dbReference type="AlphaFoldDB" id="A0A1C2EBB9"/>
<dbReference type="RefSeq" id="WP_065987375.1">
    <property type="nucleotide sequence ID" value="NZ_MDEN01000055.1"/>
</dbReference>
<name>A0A1C2EBB9_9PSED</name>
<sequence>MNSEKDGAVDADVEGCSNPVFQFYTNTGYVNYQSLQEGKLSFGWSKSDWLVNHPRGKVSVEFRTRASGSFSSAAAGFQNENTDTATSVLTQDIALELSKEATTPLINGYITFNSKVQGEEGYKAYSEERVLFLIDDQLPALSCDNIVADKAEFDLDATPSEDLVFRQATPDGRSGTVAPVVVFGSTTLSVTPVAFNEKYGRIRGALNITMAKRYLRYWVGEEVFVGCKWSFGQGSKYKEYYSEMQKLKVTGTPA</sequence>
<proteinExistence type="predicted"/>
<reference evidence="1 2" key="1">
    <citation type="submission" date="2016-08" db="EMBL/GenBank/DDBJ databases">
        <title>Whole genome sequence of Pseudomonas graminis strain UASWS1507, a potential biological control agent for agriculture.</title>
        <authorList>
            <person name="Crovadore J."/>
            <person name="Calmin G."/>
            <person name="Chablais R."/>
            <person name="Cochard B."/>
            <person name="Lefort F."/>
        </authorList>
    </citation>
    <scope>NUCLEOTIDE SEQUENCE [LARGE SCALE GENOMIC DNA]</scope>
    <source>
        <strain evidence="1 2">UASWS1507</strain>
    </source>
</reference>
<dbReference type="EMBL" id="MDEN01000055">
    <property type="protein sequence ID" value="OCX24259.1"/>
    <property type="molecule type" value="Genomic_DNA"/>
</dbReference>
<accession>A0A1C2EBB9</accession>
<comment type="caution">
    <text evidence="1">The sequence shown here is derived from an EMBL/GenBank/DDBJ whole genome shotgun (WGS) entry which is preliminary data.</text>
</comment>